<dbReference type="AlphaFoldDB" id="A0A443J0C4"/>
<proteinExistence type="predicted"/>
<dbReference type="GO" id="GO:0006298">
    <property type="term" value="P:mismatch repair"/>
    <property type="evidence" value="ECO:0007669"/>
    <property type="project" value="TreeGrafter"/>
</dbReference>
<dbReference type="GO" id="GO:0043565">
    <property type="term" value="F:sequence-specific DNA binding"/>
    <property type="evidence" value="ECO:0007669"/>
    <property type="project" value="TreeGrafter"/>
</dbReference>
<dbReference type="GO" id="GO:0009007">
    <property type="term" value="F:site-specific DNA-methyltransferase (adenine-specific) activity"/>
    <property type="evidence" value="ECO:0007669"/>
    <property type="project" value="UniProtKB-EC"/>
</dbReference>
<dbReference type="Proteomes" id="UP000285710">
    <property type="component" value="Unassembled WGS sequence"/>
</dbReference>
<dbReference type="InterPro" id="IPR012327">
    <property type="entry name" value="MeTrfase_D12"/>
</dbReference>
<accession>A0A443J0C4</accession>
<reference evidence="4 5" key="2">
    <citation type="submission" date="2019-01" db="EMBL/GenBank/DDBJ databases">
        <authorList>
            <person name="Li Y."/>
        </authorList>
    </citation>
    <scope>NUCLEOTIDE SEQUENCE [LARGE SCALE GENOMIC DNA]</scope>
    <source>
        <strain evidence="4 5">2D-5</strain>
    </source>
</reference>
<evidence type="ECO:0000256" key="1">
    <source>
        <dbReference type="ARBA" id="ARBA00022603"/>
    </source>
</evidence>
<evidence type="ECO:0000256" key="3">
    <source>
        <dbReference type="ARBA" id="ARBA00022691"/>
    </source>
</evidence>
<dbReference type="GO" id="GO:0009307">
    <property type="term" value="P:DNA restriction-modification system"/>
    <property type="evidence" value="ECO:0007669"/>
    <property type="project" value="InterPro"/>
</dbReference>
<evidence type="ECO:0000313" key="5">
    <source>
        <dbReference type="Proteomes" id="UP000285710"/>
    </source>
</evidence>
<dbReference type="Pfam" id="PF02086">
    <property type="entry name" value="MethyltransfD12"/>
    <property type="match status" value="1"/>
</dbReference>
<dbReference type="RefSeq" id="WP_128269119.1">
    <property type="nucleotide sequence ID" value="NZ_SAUW01000004.1"/>
</dbReference>
<dbReference type="InterPro" id="IPR029063">
    <property type="entry name" value="SAM-dependent_MTases_sf"/>
</dbReference>
<organism evidence="4 5">
    <name type="scientific">Paenirhodobacter populi</name>
    <dbReference type="NCBI Taxonomy" id="2306993"/>
    <lineage>
        <taxon>Bacteria</taxon>
        <taxon>Pseudomonadati</taxon>
        <taxon>Pseudomonadota</taxon>
        <taxon>Alphaproteobacteria</taxon>
        <taxon>Rhodobacterales</taxon>
        <taxon>Rhodobacter group</taxon>
        <taxon>Paenirhodobacter</taxon>
    </lineage>
</organism>
<dbReference type="GO" id="GO:1904047">
    <property type="term" value="F:S-adenosyl-L-methionine binding"/>
    <property type="evidence" value="ECO:0007669"/>
    <property type="project" value="TreeGrafter"/>
</dbReference>
<evidence type="ECO:0000256" key="2">
    <source>
        <dbReference type="ARBA" id="ARBA00022679"/>
    </source>
</evidence>
<dbReference type="PANTHER" id="PTHR30481">
    <property type="entry name" value="DNA ADENINE METHYLASE"/>
    <property type="match status" value="1"/>
</dbReference>
<sequence>MNAPLKAPFPYFGGKSKIASVIWQALGDVDNYVEPFLGSAAVLLARPGGARGTETVNDKDGFLANFWRAVKHDPEGVARHADNPVNEVDLHARHYWLITEGARAISENAYDPEWFDSKIAGWWVWGACCWIGAGWCNSQGPWVVRDGALVKDRRDGEVGMKRVLPRDTKVGVIRKVLHTSDGGVGIKRQLPHTGNGGIGINRQMPHTGEGGRAEFINNWMVGIHNRIRDVRVASGDFHRVLGSGLRIGKTVGIVLDPPYAALDRDKTYANDEDDVSDRARDWAVEYAAAQGDRARIVFCGYDGQSDDEQVLGSAGWVKHAWKAAGGYGNRSDGRGKANASREVLWFSPGCLPVPAP</sequence>
<name>A0A443J0C4_9RHOB</name>
<dbReference type="SUPFAM" id="SSF53335">
    <property type="entry name" value="S-adenosyl-L-methionine-dependent methyltransferases"/>
    <property type="match status" value="1"/>
</dbReference>
<protein>
    <submittedName>
        <fullName evidence="4">DNA adenine methylase</fullName>
    </submittedName>
</protein>
<dbReference type="Gene3D" id="3.40.50.150">
    <property type="entry name" value="Vaccinia Virus protein VP39"/>
    <property type="match status" value="1"/>
</dbReference>
<dbReference type="GO" id="GO:0032259">
    <property type="term" value="P:methylation"/>
    <property type="evidence" value="ECO:0007669"/>
    <property type="project" value="UniProtKB-KW"/>
</dbReference>
<gene>
    <name evidence="4" type="ORF">D2T33_05405</name>
</gene>
<comment type="caution">
    <text evidence="4">The sequence shown here is derived from an EMBL/GenBank/DDBJ whole genome shotgun (WGS) entry which is preliminary data.</text>
</comment>
<evidence type="ECO:0000313" key="4">
    <source>
        <dbReference type="EMBL" id="RWR13836.1"/>
    </source>
</evidence>
<dbReference type="EMBL" id="SAUW01000004">
    <property type="protein sequence ID" value="RWR13836.1"/>
    <property type="molecule type" value="Genomic_DNA"/>
</dbReference>
<keyword evidence="2" id="KW-0808">Transferase</keyword>
<keyword evidence="3" id="KW-0949">S-adenosyl-L-methionine</keyword>
<keyword evidence="5" id="KW-1185">Reference proteome</keyword>
<reference evidence="4 5" key="1">
    <citation type="submission" date="2019-01" db="EMBL/GenBank/DDBJ databases">
        <title>Sinorhodobacter populi sp. nov. isolated from the symptomatic bark tissue of Populus euramericana canker.</title>
        <authorList>
            <person name="Xu G."/>
        </authorList>
    </citation>
    <scope>NUCLEOTIDE SEQUENCE [LARGE SCALE GENOMIC DNA]</scope>
    <source>
        <strain evidence="4 5">2D-5</strain>
    </source>
</reference>
<keyword evidence="1 4" id="KW-0489">Methyltransferase</keyword>